<comment type="pathway">
    <text evidence="2">Lipid metabolism.</text>
</comment>
<gene>
    <name evidence="11" type="ORF">Fcan01_09875</name>
</gene>
<comment type="catalytic activity">
    <reaction evidence="7">
        <text>an acyl-CoA + a 1,2-diacyl-sn-glycerol = a triacyl-sn-glycerol + CoA</text>
        <dbReference type="Rhea" id="RHEA:10868"/>
        <dbReference type="ChEBI" id="CHEBI:17815"/>
        <dbReference type="ChEBI" id="CHEBI:57287"/>
        <dbReference type="ChEBI" id="CHEBI:58342"/>
        <dbReference type="ChEBI" id="CHEBI:64615"/>
        <dbReference type="EC" id="2.3.1.20"/>
    </reaction>
</comment>
<evidence type="ECO:0000256" key="7">
    <source>
        <dbReference type="ARBA" id="ARBA00048109"/>
    </source>
</evidence>
<comment type="pathway">
    <text evidence="1">Glycerolipid metabolism; triacylglycerol biosynthesis.</text>
</comment>
<dbReference type="GO" id="GO:0019432">
    <property type="term" value="P:triglyceride biosynthetic process"/>
    <property type="evidence" value="ECO:0007669"/>
    <property type="project" value="UniProtKB-UniPathway"/>
</dbReference>
<dbReference type="EMBL" id="LNIX01000004">
    <property type="protein sequence ID" value="OXA56237.1"/>
    <property type="molecule type" value="Genomic_DNA"/>
</dbReference>
<keyword evidence="3 11" id="KW-0808">Transferase</keyword>
<dbReference type="PANTHER" id="PTHR31650:SF1">
    <property type="entry name" value="WAX ESTER SYNTHASE_DIACYLGLYCEROL ACYLTRANSFERASE 4-RELATED"/>
    <property type="match status" value="1"/>
</dbReference>
<feature type="domain" description="O-acyltransferase WSD1 C-terminal" evidence="10">
    <location>
        <begin position="354"/>
        <end position="484"/>
    </location>
</feature>
<evidence type="ECO:0000256" key="1">
    <source>
        <dbReference type="ARBA" id="ARBA00004771"/>
    </source>
</evidence>
<name>A0A226EGG4_FOLCA</name>
<dbReference type="Proteomes" id="UP000198287">
    <property type="component" value="Unassembled WGS sequence"/>
</dbReference>
<dbReference type="Pfam" id="PF06974">
    <property type="entry name" value="WS_DGAT_C"/>
    <property type="match status" value="1"/>
</dbReference>
<reference evidence="11 12" key="1">
    <citation type="submission" date="2015-12" db="EMBL/GenBank/DDBJ databases">
        <title>The genome of Folsomia candida.</title>
        <authorList>
            <person name="Faddeeva A."/>
            <person name="Derks M.F."/>
            <person name="Anvar Y."/>
            <person name="Smit S."/>
            <person name="Van Straalen N."/>
            <person name="Roelofs D."/>
        </authorList>
    </citation>
    <scope>NUCLEOTIDE SEQUENCE [LARGE SCALE GENOMIC DNA]</scope>
    <source>
        <strain evidence="11 12">VU population</strain>
        <tissue evidence="11">Whole body</tissue>
    </source>
</reference>
<dbReference type="GO" id="GO:0005886">
    <property type="term" value="C:plasma membrane"/>
    <property type="evidence" value="ECO:0007669"/>
    <property type="project" value="TreeGrafter"/>
</dbReference>
<dbReference type="PANTHER" id="PTHR31650">
    <property type="entry name" value="O-ACYLTRANSFERASE (WSD1-LIKE) FAMILY PROTEIN"/>
    <property type="match status" value="1"/>
</dbReference>
<evidence type="ECO:0000256" key="3">
    <source>
        <dbReference type="ARBA" id="ARBA00022679"/>
    </source>
</evidence>
<evidence type="ECO:0000256" key="8">
    <source>
        <dbReference type="SAM" id="Phobius"/>
    </source>
</evidence>
<keyword evidence="8" id="KW-1133">Transmembrane helix</keyword>
<dbReference type="UniPathway" id="UPA00282"/>
<feature type="transmembrane region" description="Helical" evidence="8">
    <location>
        <begin position="248"/>
        <end position="269"/>
    </location>
</feature>
<dbReference type="OrthoDB" id="10507779at2759"/>
<proteinExistence type="inferred from homology"/>
<dbReference type="GO" id="GO:0047196">
    <property type="term" value="F:long-chain-alcohol O-fatty-acyltransferase activity"/>
    <property type="evidence" value="ECO:0007669"/>
    <property type="project" value="UniProtKB-EC"/>
</dbReference>
<comment type="similarity">
    <text evidence="5">In the N-terminal section; belongs to the long-chain O-acyltransferase family.</text>
</comment>
<evidence type="ECO:0000259" key="10">
    <source>
        <dbReference type="Pfam" id="PF06974"/>
    </source>
</evidence>
<keyword evidence="4 11" id="KW-0012">Acyltransferase</keyword>
<evidence type="ECO:0000256" key="4">
    <source>
        <dbReference type="ARBA" id="ARBA00023315"/>
    </source>
</evidence>
<dbReference type="InterPro" id="IPR045034">
    <property type="entry name" value="O-acyltransferase_WSD1-like"/>
</dbReference>
<sequence>MLPKVEVSTKNAFLSGKELILGLAVGLIWWPIYVILTMLNLTLRFLVQEAYKYFHEPGKYTICSGADAVFGYRIKGNCNSLILGYQIIKGTPNLSQIRQRYQNMLQSPETREDFSRLKCIFNDKYGYYCWERDDHFDIRRHIRVLDNWDVTKEADEEKLMDLTGDLVRKDMSTDKPQWEILLIPKYWTGQASEKKPHYALITRFNHAYSDAISFFLMVNNFIADSKAEMVMDPTKIPFKIPLWAKIVVNLKAIIMGPYSFVAIMSAYILDKSVFSVKYYSDTKICGKSPPIAFDTVKDIKKASGASVTAILYTAVYSALYKAHRRSHPKVEVPEHLHLGSVMAMFPYWEKRKLGNQFTLYPYTANLPVKDNCLRERLRISDEITRKAMGSSGPVFNFELTRSLGSIPKIFHCCLWQLSGCPVMLSNVPGFSTKLKIYGGEMVDGAGFLPLMSTMGVGLSTQTYCGELRFNCIVDPQVFSRRAELQPFLNDIIGELEQLGKIFVPSKSTAPLAESISEESRDILKTDENGNSDNLEIFLQQAISS</sequence>
<keyword evidence="12" id="KW-1185">Reference proteome</keyword>
<feature type="transmembrane region" description="Helical" evidence="8">
    <location>
        <begin position="20"/>
        <end position="43"/>
    </location>
</feature>
<evidence type="ECO:0000313" key="11">
    <source>
        <dbReference type="EMBL" id="OXA56237.1"/>
    </source>
</evidence>
<feature type="transmembrane region" description="Helical" evidence="8">
    <location>
        <begin position="302"/>
        <end position="319"/>
    </location>
</feature>
<dbReference type="GO" id="GO:0004144">
    <property type="term" value="F:diacylglycerol O-acyltransferase activity"/>
    <property type="evidence" value="ECO:0007669"/>
    <property type="project" value="UniProtKB-EC"/>
</dbReference>
<keyword evidence="8" id="KW-0472">Membrane</keyword>
<evidence type="ECO:0000256" key="2">
    <source>
        <dbReference type="ARBA" id="ARBA00005189"/>
    </source>
</evidence>
<dbReference type="InterPro" id="IPR009721">
    <property type="entry name" value="O-acyltransferase_WSD1_C"/>
</dbReference>
<dbReference type="OMA" id="MNRICAK"/>
<feature type="domain" description="O-acyltransferase WSD1-like N-terminal" evidence="9">
    <location>
        <begin position="102"/>
        <end position="231"/>
    </location>
</feature>
<evidence type="ECO:0000313" key="12">
    <source>
        <dbReference type="Proteomes" id="UP000198287"/>
    </source>
</evidence>
<dbReference type="AlphaFoldDB" id="A0A226EGG4"/>
<comment type="catalytic activity">
    <reaction evidence="6">
        <text>a long chain fatty alcohol + a fatty acyl-CoA = a long-chain alcohol wax ester + CoA</text>
        <dbReference type="Rhea" id="RHEA:38443"/>
        <dbReference type="ChEBI" id="CHEBI:17135"/>
        <dbReference type="ChEBI" id="CHEBI:57287"/>
        <dbReference type="ChEBI" id="CHEBI:77636"/>
        <dbReference type="ChEBI" id="CHEBI:235323"/>
        <dbReference type="EC" id="2.3.1.75"/>
    </reaction>
</comment>
<evidence type="ECO:0000256" key="6">
    <source>
        <dbReference type="ARBA" id="ARBA00047604"/>
    </source>
</evidence>
<organism evidence="11 12">
    <name type="scientific">Folsomia candida</name>
    <name type="common">Springtail</name>
    <dbReference type="NCBI Taxonomy" id="158441"/>
    <lineage>
        <taxon>Eukaryota</taxon>
        <taxon>Metazoa</taxon>
        <taxon>Ecdysozoa</taxon>
        <taxon>Arthropoda</taxon>
        <taxon>Hexapoda</taxon>
        <taxon>Collembola</taxon>
        <taxon>Entomobryomorpha</taxon>
        <taxon>Isotomoidea</taxon>
        <taxon>Isotomidae</taxon>
        <taxon>Proisotominae</taxon>
        <taxon>Folsomia</taxon>
    </lineage>
</organism>
<accession>A0A226EGG4</accession>
<comment type="caution">
    <text evidence="11">The sequence shown here is derived from an EMBL/GenBank/DDBJ whole genome shotgun (WGS) entry which is preliminary data.</text>
</comment>
<evidence type="ECO:0000259" key="9">
    <source>
        <dbReference type="Pfam" id="PF03007"/>
    </source>
</evidence>
<evidence type="ECO:0000256" key="5">
    <source>
        <dbReference type="ARBA" id="ARBA00024360"/>
    </source>
</evidence>
<dbReference type="Pfam" id="PF03007">
    <property type="entry name" value="WS_DGAT_cat"/>
    <property type="match status" value="1"/>
</dbReference>
<keyword evidence="8" id="KW-0812">Transmembrane</keyword>
<dbReference type="InterPro" id="IPR004255">
    <property type="entry name" value="O-acyltransferase_WSD1_N"/>
</dbReference>
<protein>
    <submittedName>
        <fullName evidence="11">Putative diacylglycerol O-acyltransferase tgs1</fullName>
    </submittedName>
</protein>